<protein>
    <submittedName>
        <fullName evidence="2">CoA-binding protein</fullName>
    </submittedName>
</protein>
<proteinExistence type="predicted"/>
<gene>
    <name evidence="2" type="ORF">GCM10011398_23740</name>
</gene>
<dbReference type="PANTHER" id="PTHR33303:SF2">
    <property type="entry name" value="COA-BINDING DOMAIN-CONTAINING PROTEIN"/>
    <property type="match status" value="1"/>
</dbReference>
<evidence type="ECO:0000313" key="3">
    <source>
        <dbReference type="Proteomes" id="UP000622860"/>
    </source>
</evidence>
<dbReference type="EMBL" id="BMFR01000009">
    <property type="protein sequence ID" value="GGG77802.1"/>
    <property type="molecule type" value="Genomic_DNA"/>
</dbReference>
<comment type="caution">
    <text evidence="2">The sequence shown here is derived from an EMBL/GenBank/DDBJ whole genome shotgun (WGS) entry which is preliminary data.</text>
</comment>
<reference evidence="2" key="2">
    <citation type="submission" date="2020-09" db="EMBL/GenBank/DDBJ databases">
        <authorList>
            <person name="Sun Q."/>
            <person name="Zhou Y."/>
        </authorList>
    </citation>
    <scope>NUCLEOTIDE SEQUENCE</scope>
    <source>
        <strain evidence="2">CGMCC 1.12754</strain>
    </source>
</reference>
<organism evidence="2 3">
    <name type="scientific">Virgibacillus oceani</name>
    <dbReference type="NCBI Taxonomy" id="1479511"/>
    <lineage>
        <taxon>Bacteria</taxon>
        <taxon>Bacillati</taxon>
        <taxon>Bacillota</taxon>
        <taxon>Bacilli</taxon>
        <taxon>Bacillales</taxon>
        <taxon>Bacillaceae</taxon>
        <taxon>Virgibacillus</taxon>
    </lineage>
</organism>
<dbReference type="InterPro" id="IPR003781">
    <property type="entry name" value="CoA-bd"/>
</dbReference>
<accession>A0A917M591</accession>
<dbReference type="Proteomes" id="UP000622860">
    <property type="component" value="Unassembled WGS sequence"/>
</dbReference>
<dbReference type="InterPro" id="IPR036291">
    <property type="entry name" value="NAD(P)-bd_dom_sf"/>
</dbReference>
<dbReference type="PANTHER" id="PTHR33303">
    <property type="entry name" value="CYTOPLASMIC PROTEIN-RELATED"/>
    <property type="match status" value="1"/>
</dbReference>
<dbReference type="Pfam" id="PF13380">
    <property type="entry name" value="CoA_binding_2"/>
    <property type="match status" value="1"/>
</dbReference>
<reference evidence="2" key="1">
    <citation type="journal article" date="2014" name="Int. J. Syst. Evol. Microbiol.">
        <title>Complete genome sequence of Corynebacterium casei LMG S-19264T (=DSM 44701T), isolated from a smear-ripened cheese.</title>
        <authorList>
            <consortium name="US DOE Joint Genome Institute (JGI-PGF)"/>
            <person name="Walter F."/>
            <person name="Albersmeier A."/>
            <person name="Kalinowski J."/>
            <person name="Ruckert C."/>
        </authorList>
    </citation>
    <scope>NUCLEOTIDE SEQUENCE</scope>
    <source>
        <strain evidence="2">CGMCC 1.12754</strain>
    </source>
</reference>
<evidence type="ECO:0000259" key="1">
    <source>
        <dbReference type="SMART" id="SM00881"/>
    </source>
</evidence>
<dbReference type="SMART" id="SM00881">
    <property type="entry name" value="CoA_binding"/>
    <property type="match status" value="1"/>
</dbReference>
<feature type="domain" description="CoA-binding" evidence="1">
    <location>
        <begin position="29"/>
        <end position="122"/>
    </location>
</feature>
<dbReference type="Gene3D" id="3.40.50.720">
    <property type="entry name" value="NAD(P)-binding Rossmann-like Domain"/>
    <property type="match status" value="1"/>
</dbReference>
<evidence type="ECO:0000313" key="2">
    <source>
        <dbReference type="EMBL" id="GGG77802.1"/>
    </source>
</evidence>
<sequence length="154" mass="17281">MNKDYSINSEGVFKITIENPSNKTIKEILQNAKSIAVVGLSDDPERTSYQVSKAMQEAGYKIIPVNPKLKGEVLGEKVYASLANIKENIDIINIFRRSEFLPGIAREAVEIDAKVFWAQQGVANQEAFEYLKEREFTVIMDMCIKVAHSVLIGK</sequence>
<dbReference type="SUPFAM" id="SSF51735">
    <property type="entry name" value="NAD(P)-binding Rossmann-fold domains"/>
    <property type="match status" value="1"/>
</dbReference>
<dbReference type="AlphaFoldDB" id="A0A917M591"/>
<keyword evidence="3" id="KW-1185">Reference proteome</keyword>
<name>A0A917M591_9BACI</name>